<dbReference type="InterPro" id="IPR001005">
    <property type="entry name" value="SANT/Myb"/>
</dbReference>
<keyword evidence="4" id="KW-1185">Reference proteome</keyword>
<proteinExistence type="predicted"/>
<feature type="region of interest" description="Disordered" evidence="1">
    <location>
        <begin position="381"/>
        <end position="571"/>
    </location>
</feature>
<feature type="compositionally biased region" description="Acidic residues" evidence="1">
    <location>
        <begin position="397"/>
        <end position="420"/>
    </location>
</feature>
<name>A0ABQ9P3E7_9PEZI</name>
<evidence type="ECO:0000313" key="4">
    <source>
        <dbReference type="Proteomes" id="UP001172684"/>
    </source>
</evidence>
<dbReference type="InterPro" id="IPR009057">
    <property type="entry name" value="Homeodomain-like_sf"/>
</dbReference>
<dbReference type="SMART" id="SM00717">
    <property type="entry name" value="SANT"/>
    <property type="match status" value="1"/>
</dbReference>
<evidence type="ECO:0000313" key="3">
    <source>
        <dbReference type="EMBL" id="KAJ9668074.1"/>
    </source>
</evidence>
<reference evidence="3" key="1">
    <citation type="submission" date="2022-10" db="EMBL/GenBank/DDBJ databases">
        <title>Culturing micro-colonial fungi from biological soil crusts in the Mojave desert and describing Neophaeococcomyces mojavensis, and introducing the new genera and species Taxawa tesnikishii.</title>
        <authorList>
            <person name="Kurbessoian T."/>
            <person name="Stajich J.E."/>
        </authorList>
    </citation>
    <scope>NUCLEOTIDE SEQUENCE</scope>
    <source>
        <strain evidence="3">TK_1</strain>
    </source>
</reference>
<accession>A0ABQ9P3E7</accession>
<feature type="domain" description="Myb-like" evidence="2">
    <location>
        <begin position="610"/>
        <end position="677"/>
    </location>
</feature>
<feature type="compositionally biased region" description="Basic and acidic residues" evidence="1">
    <location>
        <begin position="441"/>
        <end position="451"/>
    </location>
</feature>
<dbReference type="PROSITE" id="PS50090">
    <property type="entry name" value="MYB_LIKE"/>
    <property type="match status" value="1"/>
</dbReference>
<feature type="region of interest" description="Disordered" evidence="1">
    <location>
        <begin position="308"/>
        <end position="347"/>
    </location>
</feature>
<dbReference type="Gene3D" id="1.10.10.60">
    <property type="entry name" value="Homeodomain-like"/>
    <property type="match status" value="1"/>
</dbReference>
<evidence type="ECO:0000259" key="2">
    <source>
        <dbReference type="PROSITE" id="PS50090"/>
    </source>
</evidence>
<dbReference type="Proteomes" id="UP001172684">
    <property type="component" value="Unassembled WGS sequence"/>
</dbReference>
<feature type="compositionally biased region" description="Polar residues" evidence="1">
    <location>
        <begin position="316"/>
        <end position="330"/>
    </location>
</feature>
<sequence length="716" mass="80481">MLENLPPLYSAAESILEIVAPVKASKGDLRSIIKEIRASTSRIGKRFAIKQKAIEPYMEAFDTQDMIRRDVVLKVFFHPMTVQDLDSHPWRPDIILYKANLAILAKRLLNLNRDDAGSWDSVRELDSSFPLQFLSTFPAPETDTAIGFIGGSRLLKETFTFALELRTQLAIILLSKKYEALSHSPHNAVAQLFGAAAAGDDSAPVDIVEGSQIRGWGIEALCESKDQIPRNFARQVIQRVNEIKSYFTGDVEYTVDYEGLSERFPWREFMAQVLEWIRLRNMEIEEQLEHAGGVERLSFLLGQELQSGKKPRTSLGGASTATAVSTSGQSPRRPRNSGVSPNSQFEEAGDLQVAEANSRPPDYTISGISALKKRAIRLSGQFSQPPSASKEPRLEEDLAPADPVEDDWQAAPVDDYEDINADAPPPQQQPPKSSYAAQVRKQQEKENRRSDAPGSAQKPRAFTDRQPNAQRVSFDDGFDATQRTQTPAQAGKPPRSSMKRARVDESADSNYGETGADGSDDDDFETDKRNVNTPQRRRQARTGQRHPINEEPRVSPNKRQRTDGRYPPQSQVTILNSDTDEEAQHEVPQASQLQNMRKLMVKSKIMHRTKQQRERTFWTEEEEEELLNYLNEYPRGQAPSWADIKALDQQRAKEEKRPEVFALRSQVDLKDKARNMLILYIKSGSGVIPRGLASVRLGRSKKDELERAGYDVTGLP</sequence>
<feature type="compositionally biased region" description="Basic residues" evidence="1">
    <location>
        <begin position="535"/>
        <end position="544"/>
    </location>
</feature>
<dbReference type="SUPFAM" id="SSF46689">
    <property type="entry name" value="Homeodomain-like"/>
    <property type="match status" value="1"/>
</dbReference>
<protein>
    <recommendedName>
        <fullName evidence="2">Myb-like domain-containing protein</fullName>
    </recommendedName>
</protein>
<organism evidence="3 4">
    <name type="scientific">Coniosporium apollinis</name>
    <dbReference type="NCBI Taxonomy" id="61459"/>
    <lineage>
        <taxon>Eukaryota</taxon>
        <taxon>Fungi</taxon>
        <taxon>Dikarya</taxon>
        <taxon>Ascomycota</taxon>
        <taxon>Pezizomycotina</taxon>
        <taxon>Dothideomycetes</taxon>
        <taxon>Dothideomycetes incertae sedis</taxon>
        <taxon>Coniosporium</taxon>
    </lineage>
</organism>
<gene>
    <name evidence="3" type="ORF">H2201_001880</name>
</gene>
<comment type="caution">
    <text evidence="3">The sequence shown here is derived from an EMBL/GenBank/DDBJ whole genome shotgun (WGS) entry which is preliminary data.</text>
</comment>
<evidence type="ECO:0000256" key="1">
    <source>
        <dbReference type="SAM" id="MobiDB-lite"/>
    </source>
</evidence>
<dbReference type="EMBL" id="JAPDRL010000009">
    <property type="protein sequence ID" value="KAJ9668074.1"/>
    <property type="molecule type" value="Genomic_DNA"/>
</dbReference>